<name>A0A8S4BT19_9TELE</name>
<feature type="compositionally biased region" description="Basic and acidic residues" evidence="1">
    <location>
        <begin position="29"/>
        <end position="47"/>
    </location>
</feature>
<feature type="region of interest" description="Disordered" evidence="1">
    <location>
        <begin position="89"/>
        <end position="168"/>
    </location>
</feature>
<protein>
    <submittedName>
        <fullName evidence="2">(Atlantic silverside) hypothetical protein</fullName>
    </submittedName>
</protein>
<gene>
    <name evidence="2" type="ORF">MMEN_LOCUS19089</name>
</gene>
<feature type="region of interest" description="Disordered" evidence="1">
    <location>
        <begin position="23"/>
        <end position="63"/>
    </location>
</feature>
<organism evidence="2 3">
    <name type="scientific">Menidia menidia</name>
    <name type="common">Atlantic silverside</name>
    <dbReference type="NCBI Taxonomy" id="238744"/>
    <lineage>
        <taxon>Eukaryota</taxon>
        <taxon>Metazoa</taxon>
        <taxon>Chordata</taxon>
        <taxon>Craniata</taxon>
        <taxon>Vertebrata</taxon>
        <taxon>Euteleostomi</taxon>
        <taxon>Actinopterygii</taxon>
        <taxon>Neopterygii</taxon>
        <taxon>Teleostei</taxon>
        <taxon>Neoteleostei</taxon>
        <taxon>Acanthomorphata</taxon>
        <taxon>Ovalentaria</taxon>
        <taxon>Atherinomorphae</taxon>
        <taxon>Atheriniformes</taxon>
        <taxon>Atherinopsidae</taxon>
        <taxon>Menidiinae</taxon>
        <taxon>Menidia</taxon>
    </lineage>
</organism>
<proteinExistence type="predicted"/>
<feature type="compositionally biased region" description="Polar residues" evidence="1">
    <location>
        <begin position="89"/>
        <end position="123"/>
    </location>
</feature>
<sequence>MRNLLSKKWKDLVSLGLNEKFSCASRSSDTQRPKKLRLWEEKKEKPSETIPQSHTHSPGWGGATSRWMVKIKFLFPSVEHFKENQTSICARNYQNQSTRPEPRNYQNQSTRPEPRNYQNQSTRYRTKKLPEPKHQGRKSTAEAGQKAWMTCGAGEERTIPALERSDLI</sequence>
<keyword evidence="3" id="KW-1185">Reference proteome</keyword>
<comment type="caution">
    <text evidence="2">The sequence shown here is derived from an EMBL/GenBank/DDBJ whole genome shotgun (WGS) entry which is preliminary data.</text>
</comment>
<dbReference type="AlphaFoldDB" id="A0A8S4BT19"/>
<accession>A0A8S4BT19</accession>
<evidence type="ECO:0000313" key="2">
    <source>
        <dbReference type="EMBL" id="CAG6011928.1"/>
    </source>
</evidence>
<dbReference type="EMBL" id="CAJRST010038444">
    <property type="protein sequence ID" value="CAG6011928.1"/>
    <property type="molecule type" value="Genomic_DNA"/>
</dbReference>
<feature type="compositionally biased region" description="Basic and acidic residues" evidence="1">
    <location>
        <begin position="154"/>
        <end position="168"/>
    </location>
</feature>
<evidence type="ECO:0000256" key="1">
    <source>
        <dbReference type="SAM" id="MobiDB-lite"/>
    </source>
</evidence>
<reference evidence="2" key="1">
    <citation type="submission" date="2021-05" db="EMBL/GenBank/DDBJ databases">
        <authorList>
            <person name="Tigano A."/>
        </authorList>
    </citation>
    <scope>NUCLEOTIDE SEQUENCE</scope>
</reference>
<dbReference type="Proteomes" id="UP000677803">
    <property type="component" value="Unassembled WGS sequence"/>
</dbReference>
<evidence type="ECO:0000313" key="3">
    <source>
        <dbReference type="Proteomes" id="UP000677803"/>
    </source>
</evidence>